<organism evidence="9 10">
    <name type="scientific">Symmachiella dynata</name>
    <dbReference type="NCBI Taxonomy" id="2527995"/>
    <lineage>
        <taxon>Bacteria</taxon>
        <taxon>Pseudomonadati</taxon>
        <taxon>Planctomycetota</taxon>
        <taxon>Planctomycetia</taxon>
        <taxon>Planctomycetales</taxon>
        <taxon>Planctomycetaceae</taxon>
        <taxon>Symmachiella</taxon>
    </lineage>
</organism>
<protein>
    <submittedName>
        <fullName evidence="9">Tyrosine-protein kinase YwqD</fullName>
        <ecNumber evidence="9">2.7.10.2</ecNumber>
    </submittedName>
</protein>
<dbReference type="EMBL" id="CP036276">
    <property type="protein sequence ID" value="QDU41914.1"/>
    <property type="molecule type" value="Genomic_DNA"/>
</dbReference>
<feature type="coiled-coil region" evidence="6">
    <location>
        <begin position="405"/>
        <end position="463"/>
    </location>
</feature>
<gene>
    <name evidence="9" type="primary">ywqD</name>
    <name evidence="9" type="ORF">Mal52_03690</name>
</gene>
<keyword evidence="5" id="KW-0829">Tyrosine-protein kinase</keyword>
<evidence type="ECO:0000313" key="9">
    <source>
        <dbReference type="EMBL" id="QDU41914.1"/>
    </source>
</evidence>
<keyword evidence="7" id="KW-1133">Transmembrane helix</keyword>
<dbReference type="CDD" id="cd05387">
    <property type="entry name" value="BY-kinase"/>
    <property type="match status" value="1"/>
</dbReference>
<dbReference type="InterPro" id="IPR005702">
    <property type="entry name" value="Wzc-like_C"/>
</dbReference>
<keyword evidence="1 9" id="KW-0808">Transferase</keyword>
<evidence type="ECO:0000256" key="5">
    <source>
        <dbReference type="ARBA" id="ARBA00023137"/>
    </source>
</evidence>
<evidence type="ECO:0000256" key="6">
    <source>
        <dbReference type="SAM" id="Coils"/>
    </source>
</evidence>
<feature type="domain" description="AAA" evidence="8">
    <location>
        <begin position="591"/>
        <end position="710"/>
    </location>
</feature>
<dbReference type="PANTHER" id="PTHR32309:SF31">
    <property type="entry name" value="CAPSULAR EXOPOLYSACCHARIDE FAMILY"/>
    <property type="match status" value="1"/>
</dbReference>
<dbReference type="GO" id="GO:0005524">
    <property type="term" value="F:ATP binding"/>
    <property type="evidence" value="ECO:0007669"/>
    <property type="project" value="UniProtKB-KW"/>
</dbReference>
<dbReference type="NCBIfam" id="TIGR01007">
    <property type="entry name" value="eps_fam"/>
    <property type="match status" value="1"/>
</dbReference>
<feature type="coiled-coil region" evidence="6">
    <location>
        <begin position="328"/>
        <end position="378"/>
    </location>
</feature>
<dbReference type="KEGG" id="sdyn:Mal52_03690"/>
<dbReference type="Proteomes" id="UP000319383">
    <property type="component" value="Chromosome"/>
</dbReference>
<dbReference type="Gene3D" id="3.40.50.300">
    <property type="entry name" value="P-loop containing nucleotide triphosphate hydrolases"/>
    <property type="match status" value="1"/>
</dbReference>
<keyword evidence="7" id="KW-0472">Membrane</keyword>
<accession>A0A517ZHG5</accession>
<evidence type="ECO:0000313" key="10">
    <source>
        <dbReference type="Proteomes" id="UP000319383"/>
    </source>
</evidence>
<dbReference type="AlphaFoldDB" id="A0A517ZHG5"/>
<dbReference type="Pfam" id="PF13614">
    <property type="entry name" value="AAA_31"/>
    <property type="match status" value="1"/>
</dbReference>
<keyword evidence="2" id="KW-0547">Nucleotide-binding</keyword>
<reference evidence="9 10" key="1">
    <citation type="submission" date="2019-02" db="EMBL/GenBank/DDBJ databases">
        <title>Deep-cultivation of Planctomycetes and their phenomic and genomic characterization uncovers novel biology.</title>
        <authorList>
            <person name="Wiegand S."/>
            <person name="Jogler M."/>
            <person name="Boedeker C."/>
            <person name="Pinto D."/>
            <person name="Vollmers J."/>
            <person name="Rivas-Marin E."/>
            <person name="Kohn T."/>
            <person name="Peeters S.H."/>
            <person name="Heuer A."/>
            <person name="Rast P."/>
            <person name="Oberbeckmann S."/>
            <person name="Bunk B."/>
            <person name="Jeske O."/>
            <person name="Meyerdierks A."/>
            <person name="Storesund J.E."/>
            <person name="Kallscheuer N."/>
            <person name="Luecker S."/>
            <person name="Lage O.M."/>
            <person name="Pohl T."/>
            <person name="Merkel B.J."/>
            <person name="Hornburger P."/>
            <person name="Mueller R.-W."/>
            <person name="Bruemmer F."/>
            <person name="Labrenz M."/>
            <person name="Spormann A.M."/>
            <person name="Op den Camp H."/>
            <person name="Overmann J."/>
            <person name="Amann R."/>
            <person name="Jetten M.S.M."/>
            <person name="Mascher T."/>
            <person name="Medema M.H."/>
            <person name="Devos D.P."/>
            <person name="Kaster A.-K."/>
            <person name="Ovreas L."/>
            <person name="Rohde M."/>
            <person name="Galperin M.Y."/>
            <person name="Jogler C."/>
        </authorList>
    </citation>
    <scope>NUCLEOTIDE SEQUENCE [LARGE SCALE GENOMIC DNA]</scope>
    <source>
        <strain evidence="9 10">Mal52</strain>
    </source>
</reference>
<dbReference type="InterPro" id="IPR025669">
    <property type="entry name" value="AAA_dom"/>
</dbReference>
<name>A0A517ZHG5_9PLAN</name>
<evidence type="ECO:0000256" key="3">
    <source>
        <dbReference type="ARBA" id="ARBA00022777"/>
    </source>
</evidence>
<evidence type="ECO:0000256" key="2">
    <source>
        <dbReference type="ARBA" id="ARBA00022741"/>
    </source>
</evidence>
<dbReference type="InterPro" id="IPR027417">
    <property type="entry name" value="P-loop_NTPase"/>
</dbReference>
<dbReference type="EC" id="2.7.10.2" evidence="9"/>
<evidence type="ECO:0000256" key="7">
    <source>
        <dbReference type="SAM" id="Phobius"/>
    </source>
</evidence>
<keyword evidence="7" id="KW-0812">Transmembrane</keyword>
<feature type="transmembrane region" description="Helical" evidence="7">
    <location>
        <begin position="69"/>
        <end position="91"/>
    </location>
</feature>
<sequence length="790" mass="87342">MMQSNQEPNHYRNGNAGVPAYTNGGGGGGGGALVPVGNGMEPSPASMGGNEGAGQVDPKALLNAFRRRWFLAVTVGLFCGGSAAAAVYLLVPPNYVASSIVYIDATPGTVLQDSSSFSSDFDTFKRTQMFRALQRVVLDTALSEPVRNSELKRYGFKTIGDLPLIKAQAFPIDWLEARLSASGRQEEFFAIKMEYSEKPEELAEIVNAITQVYYRDIANESKLLDKKRIAMLIELSDDYEQETKKKLDEIAKLGRRLGITSEEELSLDIAADNAFSRELQQQYFDLTIMRYNLKLETRITEKIGDTVEENPDIQAEMIETLIDRDPKMADLLVKADAIEANIRRYEETLKDTENNSVLKSARREQETTQEAIAKYREELRPIIEQKIRESGNAQNPDDLPAEERIARMDVILEQLKEELDNRKIQKTQIVTDSFELQQLQKEAAKLEARTDEINNKIDVLKIELGAPDRIKVAQWAEVPRIKDWESLYKKSAMAGLGVFGLFVAAIVWFEFQAKRIDTLGDVTGGLNLRIMGALPQMPRWASQKSSKAKKTAKSAFWHSVLTESIDAARTVLIRDANVESTRLVMVGSAISGEGKTTLSCHLAASLARVGRNTLLVDCDFRKSNVHRVFGVEEQPGLSEVLLGTASLEEAIKSPSDDGPDVLPAGQFNSQLLAALAQDGLGKIFEELKKKYEFVVVDSSPVLPVTDSLMVAQHVDAVILSIRRDVSRRPKVAATRDRLAMLGVPVLGAVVIGLDGETSGYRSGYGGYGYGSRYGYGYQYNRSPEPTPSQS</sequence>
<keyword evidence="10" id="KW-1185">Reference proteome</keyword>
<keyword evidence="6" id="KW-0175">Coiled coil</keyword>
<dbReference type="SUPFAM" id="SSF52540">
    <property type="entry name" value="P-loop containing nucleoside triphosphate hydrolases"/>
    <property type="match status" value="1"/>
</dbReference>
<proteinExistence type="predicted"/>
<keyword evidence="3 9" id="KW-0418">Kinase</keyword>
<evidence type="ECO:0000256" key="4">
    <source>
        <dbReference type="ARBA" id="ARBA00022840"/>
    </source>
</evidence>
<keyword evidence="4" id="KW-0067">ATP-binding</keyword>
<dbReference type="RefSeq" id="WP_145373917.1">
    <property type="nucleotide sequence ID" value="NZ_CP036276.1"/>
</dbReference>
<evidence type="ECO:0000259" key="8">
    <source>
        <dbReference type="Pfam" id="PF13614"/>
    </source>
</evidence>
<evidence type="ECO:0000256" key="1">
    <source>
        <dbReference type="ARBA" id="ARBA00022679"/>
    </source>
</evidence>
<dbReference type="PANTHER" id="PTHR32309">
    <property type="entry name" value="TYROSINE-PROTEIN KINASE"/>
    <property type="match status" value="1"/>
</dbReference>
<dbReference type="GO" id="GO:0004715">
    <property type="term" value="F:non-membrane spanning protein tyrosine kinase activity"/>
    <property type="evidence" value="ECO:0007669"/>
    <property type="project" value="UniProtKB-EC"/>
</dbReference>
<dbReference type="InterPro" id="IPR050445">
    <property type="entry name" value="Bact_polysacc_biosynth/exp"/>
</dbReference>